<name>A0A0F9D8T3_9ZZZZ</name>
<dbReference type="Gene3D" id="1.10.10.10">
    <property type="entry name" value="Winged helix-like DNA-binding domain superfamily/Winged helix DNA-binding domain"/>
    <property type="match status" value="1"/>
</dbReference>
<sequence length="291" mass="33621">MDNNILILSLRLFFNYYKKYTQFAVMSTEIPEIVKDALRKIGLTDYEISIYLTLISKGPMDARELSDASGVPYSRIYNILTQLEKDKMWIIKEEESRPSRYFAKSPDEALIIAKKQYNDSFAEHSNKIINTLRPIYQSHDTPIKIALYVHRGRDVCINRALSLINLAKNSLYLVSTQYDFLDVFYEETKKARARGVTDIKLLVEAESLEDKKFRNLLKKYSSLCEIKLRDQIFGSSVIIDEGEGAFVLLSKSFFPNKPSYFGVLTDHVAFGPASLYYFDYLYKTAKDISFS</sequence>
<reference evidence="3" key="1">
    <citation type="journal article" date="2015" name="Nature">
        <title>Complex archaea that bridge the gap between prokaryotes and eukaryotes.</title>
        <authorList>
            <person name="Spang A."/>
            <person name="Saw J.H."/>
            <person name="Jorgensen S.L."/>
            <person name="Zaremba-Niedzwiedzka K."/>
            <person name="Martijn J."/>
            <person name="Lind A.E."/>
            <person name="van Eijk R."/>
            <person name="Schleper C."/>
            <person name="Guy L."/>
            <person name="Ettema T.J."/>
        </authorList>
    </citation>
    <scope>NUCLEOTIDE SEQUENCE</scope>
</reference>
<feature type="domain" description="Transcription regulator TrmB C-terminal" evidence="2">
    <location>
        <begin position="147"/>
        <end position="288"/>
    </location>
</feature>
<dbReference type="InterPro" id="IPR036390">
    <property type="entry name" value="WH_DNA-bd_sf"/>
</dbReference>
<dbReference type="CDD" id="cd00090">
    <property type="entry name" value="HTH_ARSR"/>
    <property type="match status" value="1"/>
</dbReference>
<dbReference type="InterPro" id="IPR011991">
    <property type="entry name" value="ArsR-like_HTH"/>
</dbReference>
<evidence type="ECO:0000313" key="3">
    <source>
        <dbReference type="EMBL" id="KKL58108.1"/>
    </source>
</evidence>
<dbReference type="InterPro" id="IPR036388">
    <property type="entry name" value="WH-like_DNA-bd_sf"/>
</dbReference>
<dbReference type="PANTHER" id="PTHR34293:SF1">
    <property type="entry name" value="HTH-TYPE TRANSCRIPTIONAL REGULATOR TRMBL2"/>
    <property type="match status" value="1"/>
</dbReference>
<dbReference type="InterPro" id="IPR021586">
    <property type="entry name" value="Tscrpt_reg_TrmB_C"/>
</dbReference>
<dbReference type="InterPro" id="IPR051797">
    <property type="entry name" value="TrmB-like"/>
</dbReference>
<feature type="domain" description="Transcription regulator TrmB N-terminal" evidence="1">
    <location>
        <begin position="38"/>
        <end position="106"/>
    </location>
</feature>
<evidence type="ECO:0000259" key="1">
    <source>
        <dbReference type="Pfam" id="PF01978"/>
    </source>
</evidence>
<dbReference type="AlphaFoldDB" id="A0A0F9D8T3"/>
<dbReference type="Pfam" id="PF01978">
    <property type="entry name" value="TrmB"/>
    <property type="match status" value="1"/>
</dbReference>
<gene>
    <name evidence="3" type="ORF">LCGC14_2228700</name>
</gene>
<dbReference type="SUPFAM" id="SSF46785">
    <property type="entry name" value="Winged helix' DNA-binding domain"/>
    <property type="match status" value="1"/>
</dbReference>
<dbReference type="InterPro" id="IPR002831">
    <property type="entry name" value="Tscrpt_reg_TrmB_N"/>
</dbReference>
<proteinExistence type="predicted"/>
<dbReference type="PANTHER" id="PTHR34293">
    <property type="entry name" value="HTH-TYPE TRANSCRIPTIONAL REGULATOR TRMBL2"/>
    <property type="match status" value="1"/>
</dbReference>
<protein>
    <recommendedName>
        <fullName evidence="4">Transcription regulator TrmB N-terminal domain-containing protein</fullName>
    </recommendedName>
</protein>
<dbReference type="Pfam" id="PF11495">
    <property type="entry name" value="Regulator_TrmB"/>
    <property type="match status" value="1"/>
</dbReference>
<evidence type="ECO:0008006" key="4">
    <source>
        <dbReference type="Google" id="ProtNLM"/>
    </source>
</evidence>
<organism evidence="3">
    <name type="scientific">marine sediment metagenome</name>
    <dbReference type="NCBI Taxonomy" id="412755"/>
    <lineage>
        <taxon>unclassified sequences</taxon>
        <taxon>metagenomes</taxon>
        <taxon>ecological metagenomes</taxon>
    </lineage>
</organism>
<accession>A0A0F9D8T3</accession>
<dbReference type="EMBL" id="LAZR01029938">
    <property type="protein sequence ID" value="KKL58108.1"/>
    <property type="molecule type" value="Genomic_DNA"/>
</dbReference>
<comment type="caution">
    <text evidence="3">The sequence shown here is derived from an EMBL/GenBank/DDBJ whole genome shotgun (WGS) entry which is preliminary data.</text>
</comment>
<evidence type="ECO:0000259" key="2">
    <source>
        <dbReference type="Pfam" id="PF11495"/>
    </source>
</evidence>